<keyword evidence="1" id="KW-0472">Membrane</keyword>
<sequence length="106" mass="11404">MNEAPTDADQGTPPELRFLKILVTTLAGTMILGLITIIFLFVTRLPDASIPRPALPDGITLPEGTKAEAVTIGRGWIAVVTEADEILILDATTGELRQRVQITPQN</sequence>
<dbReference type="Pfam" id="PF20082">
    <property type="entry name" value="DUF6476"/>
    <property type="match status" value="1"/>
</dbReference>
<dbReference type="InterPro" id="IPR045519">
    <property type="entry name" value="DUF6476"/>
</dbReference>
<name>A0ABT2ZJL0_9RHOB</name>
<gene>
    <name evidence="2" type="ORF">OEZ71_03330</name>
</gene>
<keyword evidence="1" id="KW-1133">Transmembrane helix</keyword>
<reference evidence="2 3" key="1">
    <citation type="submission" date="2022-10" db="EMBL/GenBank/DDBJ databases">
        <title>Defluviimonas sp. nov., isolated from ocean surface sediments.</title>
        <authorList>
            <person name="He W."/>
            <person name="Wang L."/>
            <person name="Zhang D.-F."/>
        </authorList>
    </citation>
    <scope>NUCLEOTIDE SEQUENCE [LARGE SCALE GENOMIC DNA]</scope>
    <source>
        <strain evidence="2 3">WL0050</strain>
    </source>
</reference>
<dbReference type="EMBL" id="JAOWKZ010000001">
    <property type="protein sequence ID" value="MCV2871322.1"/>
    <property type="molecule type" value="Genomic_DNA"/>
</dbReference>
<keyword evidence="1" id="KW-0812">Transmembrane</keyword>
<feature type="transmembrane region" description="Helical" evidence="1">
    <location>
        <begin position="21"/>
        <end position="42"/>
    </location>
</feature>
<evidence type="ECO:0000256" key="1">
    <source>
        <dbReference type="SAM" id="Phobius"/>
    </source>
</evidence>
<proteinExistence type="predicted"/>
<dbReference type="Proteomes" id="UP001652564">
    <property type="component" value="Unassembled WGS sequence"/>
</dbReference>
<comment type="caution">
    <text evidence="2">The sequence shown here is derived from an EMBL/GenBank/DDBJ whole genome shotgun (WGS) entry which is preliminary data.</text>
</comment>
<evidence type="ECO:0000313" key="2">
    <source>
        <dbReference type="EMBL" id="MCV2871322.1"/>
    </source>
</evidence>
<protein>
    <submittedName>
        <fullName evidence="2">DUF6476 family protein</fullName>
    </submittedName>
</protein>
<evidence type="ECO:0000313" key="3">
    <source>
        <dbReference type="Proteomes" id="UP001652564"/>
    </source>
</evidence>
<organism evidence="2 3">
    <name type="scientific">Albidovulum litorale</name>
    <dbReference type="NCBI Taxonomy" id="2984134"/>
    <lineage>
        <taxon>Bacteria</taxon>
        <taxon>Pseudomonadati</taxon>
        <taxon>Pseudomonadota</taxon>
        <taxon>Alphaproteobacteria</taxon>
        <taxon>Rhodobacterales</taxon>
        <taxon>Paracoccaceae</taxon>
        <taxon>Albidovulum</taxon>
    </lineage>
</organism>
<accession>A0ABT2ZJL0</accession>
<keyword evidence="3" id="KW-1185">Reference proteome</keyword>